<organism evidence="1 2">
    <name type="scientific">Streptomyces phage Annadreamy</name>
    <dbReference type="NCBI Taxonomy" id="2250335"/>
    <lineage>
        <taxon>Viruses</taxon>
        <taxon>Duplodnaviria</taxon>
        <taxon>Heunggongvirae</taxon>
        <taxon>Uroviricota</taxon>
        <taxon>Caudoviricetes</taxon>
        <taxon>Stanwilliamsviridae</taxon>
        <taxon>Loccivirinae</taxon>
        <taxon>Annadreamyvirus</taxon>
        <taxon>Annadreamyvirus annadreamy</taxon>
    </lineage>
</organism>
<name>A0A345GTB1_9CAUD</name>
<reference evidence="1 2" key="1">
    <citation type="submission" date="2018-06" db="EMBL/GenBank/DDBJ databases">
        <authorList>
            <person name="Moussa A."/>
            <person name="Couoh J.M."/>
            <person name="Harbem L."/>
            <person name="Okocha J.C."/>
            <person name="Taylor D."/>
            <person name="Teutsch A.B."/>
            <person name="Smith B.R."/>
            <person name="Suri N."/>
            <person name="Layton S.R."/>
            <person name="Kim T."/>
            <person name="Hughes L.E."/>
            <person name="Garlena R.A."/>
            <person name="Russell D.A."/>
            <person name="Pope W.H."/>
            <person name="Jacobs-Sera D."/>
            <person name="Hatfull G.F."/>
        </authorList>
    </citation>
    <scope>NUCLEOTIDE SEQUENCE [LARGE SCALE GENOMIC DNA]</scope>
</reference>
<proteinExistence type="predicted"/>
<keyword evidence="2" id="KW-1185">Reference proteome</keyword>
<dbReference type="RefSeq" id="YP_009839029.1">
    <property type="nucleotide sequence ID" value="NC_048719.1"/>
</dbReference>
<dbReference type="KEGG" id="vg:55609206"/>
<dbReference type="Proteomes" id="UP000259354">
    <property type="component" value="Segment"/>
</dbReference>
<sequence length="64" mass="7278">MTKFSDFVAKTQEAETPKGLEISGAFGCQVCHEQCDDAEYFPVEKILKWKCSEGHISYVEEFVL</sequence>
<accession>A0A345GTB1</accession>
<dbReference type="EMBL" id="MH536811">
    <property type="protein sequence ID" value="AXG66183.1"/>
    <property type="molecule type" value="Genomic_DNA"/>
</dbReference>
<protein>
    <submittedName>
        <fullName evidence="1">Uncharacterized protein</fullName>
    </submittedName>
</protein>
<gene>
    <name evidence="1" type="primary">63</name>
    <name evidence="1" type="ORF">SEA_ANNADREAMY_63</name>
</gene>
<evidence type="ECO:0000313" key="2">
    <source>
        <dbReference type="Proteomes" id="UP000259354"/>
    </source>
</evidence>
<evidence type="ECO:0000313" key="1">
    <source>
        <dbReference type="EMBL" id="AXG66183.1"/>
    </source>
</evidence>
<dbReference type="GeneID" id="55609206"/>